<feature type="compositionally biased region" description="Basic and acidic residues" evidence="2">
    <location>
        <begin position="520"/>
        <end position="561"/>
    </location>
</feature>
<feature type="region of interest" description="Disordered" evidence="2">
    <location>
        <begin position="274"/>
        <end position="349"/>
    </location>
</feature>
<evidence type="ECO:0000256" key="2">
    <source>
        <dbReference type="SAM" id="MobiDB-lite"/>
    </source>
</evidence>
<feature type="compositionally biased region" description="Basic and acidic residues" evidence="2">
    <location>
        <begin position="718"/>
        <end position="729"/>
    </location>
</feature>
<feature type="coiled-coil region" evidence="1">
    <location>
        <begin position="820"/>
        <end position="890"/>
    </location>
</feature>
<feature type="compositionally biased region" description="Basic and acidic residues" evidence="2">
    <location>
        <begin position="392"/>
        <end position="409"/>
    </location>
</feature>
<feature type="region of interest" description="Disordered" evidence="2">
    <location>
        <begin position="471"/>
        <end position="729"/>
    </location>
</feature>
<evidence type="ECO:0000313" key="4">
    <source>
        <dbReference type="EMBL" id="KAJ8573650.1"/>
    </source>
</evidence>
<sequence>MTAMAMATATVLYLASEPALKERKRSHIIDSQRTMFDLQAIETKGGISSLLISALRQSDLSVSAEFATMDVNRKLKLRDDFASDAWSFGSNYHQSSQSRKMSIGIVIDSVAKCSQKVKQAEDQGHMAAAKTSSKGTSVEDATTMAQKTSSKGNFTNDRNKKEIARNSAIRNQRESAEQQTSPWISTKTQHHEPTLEAKGVPEMTNRSNRVEVAPEECSLRSFLIKEDADTERWGKFASMAAPEGMPEKEGKNTKAENAGNATLRLKLREILGTVSSQNKQCPTEQDAKASQPEKKDSGYHVGEPRQNSDTIESDTQSHEYAIRRPVTRSLARKRPPAKLRSQSTKRPPTCKEDLLEKNVFLPKDRLSRKLCDAGADSPLMVYERRGKRKSHHIEASKICEQNKERKDEDTSNNSKRVPVHEKIVYPGVAAGNGTALFPEKNDEMFHPNSGNLESPIVEMTEQLRNLQEHIDKKGNSAEKSKRRALDSESDKQSLTFSTKTLGRKSFPGLAPRSNPGQLHGDGHENITSKTEKLRNLQEHIDKKGNSAEKSKRRASDSESDKQSPTFSAKTLGRKSFPGLAPRSNLGQLHGDGHENITSKTEGICKVKSFDGLKREYKSNTPDESSDDAGNLESSPFMESRPIMEEDTQIRFSKPLSMESDSEDSEDSSNIQAGVQSRLSPEIGNTREQQAPRPNKRLFNKGCANLSGVSGAAASSKGTDGRKVERHLEQNEEDALTSAISLFAFSLEKVRTKLKSVSNQRSAEILKSVAEKIHMQLQNAEFQIQADMGRITNLNKSKRKHVEEVLQEKQQHLNAIYEKFKEEVNQHLQDCKSTLESLEAHEVEVKATVEKRKASNKKLLLEVEEAIETQLDNAERRVSSINHAAKEKMRQLKFVVAECLKEGVLG</sequence>
<feature type="domain" description="Meiosis-specific protein ASY3-like coiled-coil" evidence="3">
    <location>
        <begin position="83"/>
        <end position="192"/>
    </location>
</feature>
<dbReference type="GO" id="GO:0051321">
    <property type="term" value="P:meiotic cell cycle"/>
    <property type="evidence" value="ECO:0007669"/>
    <property type="project" value="InterPro"/>
</dbReference>
<keyword evidence="1" id="KW-0175">Coiled coil</keyword>
<dbReference type="InterPro" id="IPR037731">
    <property type="entry name" value="ASY3-like"/>
</dbReference>
<feature type="compositionally biased region" description="Basic and acidic residues" evidence="2">
    <location>
        <begin position="285"/>
        <end position="298"/>
    </location>
</feature>
<feature type="compositionally biased region" description="Polar residues" evidence="2">
    <location>
        <begin position="669"/>
        <end position="678"/>
    </location>
</feature>
<dbReference type="InterPro" id="IPR046845">
    <property type="entry name" value="ASY3-like_CC"/>
</dbReference>
<feature type="region of interest" description="Disordered" evidence="2">
    <location>
        <begin position="387"/>
        <end position="417"/>
    </location>
</feature>
<feature type="compositionally biased region" description="Polar residues" evidence="2">
    <location>
        <begin position="177"/>
        <end position="187"/>
    </location>
</feature>
<keyword evidence="5" id="KW-1185">Reference proteome</keyword>
<feature type="compositionally biased region" description="Basic and acidic residues" evidence="2">
    <location>
        <begin position="471"/>
        <end position="491"/>
    </location>
</feature>
<feature type="compositionally biased region" description="Polar residues" evidence="2">
    <location>
        <begin position="305"/>
        <end position="314"/>
    </location>
</feature>
<dbReference type="Pfam" id="PF20435">
    <property type="entry name" value="ASY3-like"/>
    <property type="match status" value="3"/>
</dbReference>
<proteinExistence type="predicted"/>
<feature type="compositionally biased region" description="Basic and acidic residues" evidence="2">
    <location>
        <begin position="245"/>
        <end position="254"/>
    </location>
</feature>
<dbReference type="AlphaFoldDB" id="A0A9Q1RRG8"/>
<feature type="compositionally biased region" description="Basic and acidic residues" evidence="2">
    <location>
        <begin position="590"/>
        <end position="617"/>
    </location>
</feature>
<feature type="compositionally biased region" description="Low complexity" evidence="2">
    <location>
        <begin position="706"/>
        <end position="717"/>
    </location>
</feature>
<name>A0A9Q1RRG8_9SOLA</name>
<feature type="domain" description="Meiosis-specific protein ASY3-like coiled-coil" evidence="3">
    <location>
        <begin position="473"/>
        <end position="901"/>
    </location>
</feature>
<feature type="region of interest" description="Disordered" evidence="2">
    <location>
        <begin position="122"/>
        <end position="212"/>
    </location>
</feature>
<feature type="region of interest" description="Disordered" evidence="2">
    <location>
        <begin position="239"/>
        <end position="260"/>
    </location>
</feature>
<evidence type="ECO:0000313" key="5">
    <source>
        <dbReference type="Proteomes" id="UP001152561"/>
    </source>
</evidence>
<dbReference type="PANTHER" id="PTHR36027:SF1">
    <property type="entry name" value="MEIOSIS-SPECIFIC PROTEIN ASY3"/>
    <property type="match status" value="1"/>
</dbReference>
<dbReference type="EMBL" id="JAJAGQ010000001">
    <property type="protein sequence ID" value="KAJ8573650.1"/>
    <property type="molecule type" value="Genomic_DNA"/>
</dbReference>
<feature type="compositionally biased region" description="Polar residues" evidence="2">
    <location>
        <begin position="130"/>
        <end position="156"/>
    </location>
</feature>
<evidence type="ECO:0000256" key="1">
    <source>
        <dbReference type="SAM" id="Coils"/>
    </source>
</evidence>
<feature type="domain" description="Meiosis-specific protein ASY3-like coiled-coil" evidence="3">
    <location>
        <begin position="247"/>
        <end position="415"/>
    </location>
</feature>
<gene>
    <name evidence="4" type="ORF">K7X08_010161</name>
</gene>
<dbReference type="PANTHER" id="PTHR36027">
    <property type="entry name" value="MEIOSIS-SPECIFIC PROTEIN ASY3"/>
    <property type="match status" value="1"/>
</dbReference>
<protein>
    <recommendedName>
        <fullName evidence="3">Meiosis-specific protein ASY3-like coiled-coil domain-containing protein</fullName>
    </recommendedName>
</protein>
<evidence type="ECO:0000259" key="3">
    <source>
        <dbReference type="Pfam" id="PF20435"/>
    </source>
</evidence>
<dbReference type="Proteomes" id="UP001152561">
    <property type="component" value="Unassembled WGS sequence"/>
</dbReference>
<feature type="compositionally biased region" description="Polar residues" evidence="2">
    <location>
        <begin position="274"/>
        <end position="283"/>
    </location>
</feature>
<reference evidence="5" key="1">
    <citation type="journal article" date="2023" name="Proc. Natl. Acad. Sci. U.S.A.">
        <title>Genomic and structural basis for evolution of tropane alkaloid biosynthesis.</title>
        <authorList>
            <person name="Wanga Y.-J."/>
            <person name="Taina T."/>
            <person name="Yua J.-Y."/>
            <person name="Lia J."/>
            <person name="Xua B."/>
            <person name="Chenc J."/>
            <person name="D'Auriad J.C."/>
            <person name="Huanga J.-P."/>
            <person name="Huanga S.-X."/>
        </authorList>
    </citation>
    <scope>NUCLEOTIDE SEQUENCE [LARGE SCALE GENOMIC DNA]</scope>
    <source>
        <strain evidence="5">cv. KIB-2019</strain>
    </source>
</reference>
<organism evidence="4 5">
    <name type="scientific">Anisodus acutangulus</name>
    <dbReference type="NCBI Taxonomy" id="402998"/>
    <lineage>
        <taxon>Eukaryota</taxon>
        <taxon>Viridiplantae</taxon>
        <taxon>Streptophyta</taxon>
        <taxon>Embryophyta</taxon>
        <taxon>Tracheophyta</taxon>
        <taxon>Spermatophyta</taxon>
        <taxon>Magnoliopsida</taxon>
        <taxon>eudicotyledons</taxon>
        <taxon>Gunneridae</taxon>
        <taxon>Pentapetalae</taxon>
        <taxon>asterids</taxon>
        <taxon>lamiids</taxon>
        <taxon>Solanales</taxon>
        <taxon>Solanaceae</taxon>
        <taxon>Solanoideae</taxon>
        <taxon>Hyoscyameae</taxon>
        <taxon>Anisodus</taxon>
    </lineage>
</organism>
<comment type="caution">
    <text evidence="4">The sequence shown here is derived from an EMBL/GenBank/DDBJ whole genome shotgun (WGS) entry which is preliminary data.</text>
</comment>
<accession>A0A9Q1RRG8</accession>
<dbReference type="OrthoDB" id="751607at2759"/>